<evidence type="ECO:0000256" key="5">
    <source>
        <dbReference type="SAM" id="Phobius"/>
    </source>
</evidence>
<gene>
    <name evidence="7" type="ORF">PHJA_000613700</name>
</gene>
<dbReference type="Proteomes" id="UP000653305">
    <property type="component" value="Unassembled WGS sequence"/>
</dbReference>
<dbReference type="PANTHER" id="PTHR45969:SF5">
    <property type="entry name" value="E3 UBIQUITIN-PROTEIN LIGASE RHA2A"/>
    <property type="match status" value="1"/>
</dbReference>
<evidence type="ECO:0000256" key="3">
    <source>
        <dbReference type="ARBA" id="ARBA00022833"/>
    </source>
</evidence>
<dbReference type="EMBL" id="BMAC01000091">
    <property type="protein sequence ID" value="GFP84698.1"/>
    <property type="molecule type" value="Genomic_DNA"/>
</dbReference>
<dbReference type="OrthoDB" id="8062037at2759"/>
<dbReference type="PROSITE" id="PS50089">
    <property type="entry name" value="ZF_RING_2"/>
    <property type="match status" value="1"/>
</dbReference>
<keyword evidence="5" id="KW-1133">Transmembrane helix</keyword>
<dbReference type="SMART" id="SM00184">
    <property type="entry name" value="RING"/>
    <property type="match status" value="1"/>
</dbReference>
<keyword evidence="5" id="KW-0812">Transmembrane</keyword>
<evidence type="ECO:0000256" key="1">
    <source>
        <dbReference type="ARBA" id="ARBA00022723"/>
    </source>
</evidence>
<feature type="non-terminal residue" evidence="7">
    <location>
        <position position="115"/>
    </location>
</feature>
<feature type="domain" description="RING-type" evidence="6">
    <location>
        <begin position="46"/>
        <end position="88"/>
    </location>
</feature>
<dbReference type="PANTHER" id="PTHR45969">
    <property type="entry name" value="RING ZINC FINGER PROTEIN-RELATED"/>
    <property type="match status" value="1"/>
</dbReference>
<keyword evidence="8" id="KW-1185">Reference proteome</keyword>
<name>A0A830BHV0_9LAMI</name>
<evidence type="ECO:0000259" key="6">
    <source>
        <dbReference type="PROSITE" id="PS50089"/>
    </source>
</evidence>
<organism evidence="7 8">
    <name type="scientific">Phtheirospermum japonicum</name>
    <dbReference type="NCBI Taxonomy" id="374723"/>
    <lineage>
        <taxon>Eukaryota</taxon>
        <taxon>Viridiplantae</taxon>
        <taxon>Streptophyta</taxon>
        <taxon>Embryophyta</taxon>
        <taxon>Tracheophyta</taxon>
        <taxon>Spermatophyta</taxon>
        <taxon>Magnoliopsida</taxon>
        <taxon>eudicotyledons</taxon>
        <taxon>Gunneridae</taxon>
        <taxon>Pentapetalae</taxon>
        <taxon>asterids</taxon>
        <taxon>lamiids</taxon>
        <taxon>Lamiales</taxon>
        <taxon>Orobanchaceae</taxon>
        <taxon>Orobanchaceae incertae sedis</taxon>
        <taxon>Phtheirospermum</taxon>
    </lineage>
</organism>
<comment type="caution">
    <text evidence="7">The sequence shown here is derived from an EMBL/GenBank/DDBJ whole genome shotgun (WGS) entry which is preliminary data.</text>
</comment>
<evidence type="ECO:0000256" key="4">
    <source>
        <dbReference type="PROSITE-ProRule" id="PRU00175"/>
    </source>
</evidence>
<evidence type="ECO:0000313" key="7">
    <source>
        <dbReference type="EMBL" id="GFP84698.1"/>
    </source>
</evidence>
<dbReference type="Gene3D" id="3.30.40.10">
    <property type="entry name" value="Zinc/RING finger domain, C3HC4 (zinc finger)"/>
    <property type="match status" value="1"/>
</dbReference>
<dbReference type="InterPro" id="IPR001841">
    <property type="entry name" value="Znf_RING"/>
</dbReference>
<proteinExistence type="predicted"/>
<feature type="transmembrane region" description="Helical" evidence="5">
    <location>
        <begin position="6"/>
        <end position="26"/>
    </location>
</feature>
<sequence>HEDISLYAVVGSGLTSVIVLCEQLSLNRDRSYPHRPGPEPGPDADCVVCLDRLGEGDHVRRLACRHVFHRGCLDGWLGRLNFSCPLCRAPLVSDESVDQTRRRVAGDLLAWFPAA</sequence>
<keyword evidence="2 4" id="KW-0863">Zinc-finger</keyword>
<reference evidence="7" key="1">
    <citation type="submission" date="2020-07" db="EMBL/GenBank/DDBJ databases">
        <title>Ethylene signaling mediates host invasion by parasitic plants.</title>
        <authorList>
            <person name="Yoshida S."/>
        </authorList>
    </citation>
    <scope>NUCLEOTIDE SEQUENCE</scope>
    <source>
        <strain evidence="7">Okayama</strain>
    </source>
</reference>
<dbReference type="Pfam" id="PF13639">
    <property type="entry name" value="zf-RING_2"/>
    <property type="match status" value="1"/>
</dbReference>
<dbReference type="GO" id="GO:0016567">
    <property type="term" value="P:protein ubiquitination"/>
    <property type="evidence" value="ECO:0007669"/>
    <property type="project" value="TreeGrafter"/>
</dbReference>
<accession>A0A830BHV0</accession>
<keyword evidence="5" id="KW-0472">Membrane</keyword>
<dbReference type="SUPFAM" id="SSF57850">
    <property type="entry name" value="RING/U-box"/>
    <property type="match status" value="1"/>
</dbReference>
<dbReference type="GO" id="GO:0008270">
    <property type="term" value="F:zinc ion binding"/>
    <property type="evidence" value="ECO:0007669"/>
    <property type="project" value="UniProtKB-KW"/>
</dbReference>
<evidence type="ECO:0000313" key="8">
    <source>
        <dbReference type="Proteomes" id="UP000653305"/>
    </source>
</evidence>
<evidence type="ECO:0000256" key="2">
    <source>
        <dbReference type="ARBA" id="ARBA00022771"/>
    </source>
</evidence>
<keyword evidence="1" id="KW-0479">Metal-binding</keyword>
<dbReference type="InterPro" id="IPR013083">
    <property type="entry name" value="Znf_RING/FYVE/PHD"/>
</dbReference>
<dbReference type="AlphaFoldDB" id="A0A830BHV0"/>
<protein>
    <submittedName>
        <fullName evidence="7">E3 ubiquitin-protein ligase rha2a</fullName>
    </submittedName>
</protein>
<dbReference type="GO" id="GO:0061630">
    <property type="term" value="F:ubiquitin protein ligase activity"/>
    <property type="evidence" value="ECO:0007669"/>
    <property type="project" value="TreeGrafter"/>
</dbReference>
<keyword evidence="3" id="KW-0862">Zinc</keyword>